<dbReference type="Gene3D" id="3.30.390.10">
    <property type="entry name" value="Enolase-like, N-terminal domain"/>
    <property type="match status" value="1"/>
</dbReference>
<dbReference type="STRING" id="234267.Acid_6353"/>
<dbReference type="Pfam" id="PF02746">
    <property type="entry name" value="MR_MLE_N"/>
    <property type="match status" value="1"/>
</dbReference>
<dbReference type="HOGENOM" id="CLU_030273_3_0_0"/>
<dbReference type="SFLD" id="SFLDS00001">
    <property type="entry name" value="Enolase"/>
    <property type="match status" value="1"/>
</dbReference>
<dbReference type="Gene3D" id="3.20.20.120">
    <property type="entry name" value="Enolase-like C-terminal domain"/>
    <property type="match status" value="1"/>
</dbReference>
<organism evidence="6">
    <name type="scientific">Solibacter usitatus (strain Ellin6076)</name>
    <dbReference type="NCBI Taxonomy" id="234267"/>
    <lineage>
        <taxon>Bacteria</taxon>
        <taxon>Pseudomonadati</taxon>
        <taxon>Acidobacteriota</taxon>
        <taxon>Terriglobia</taxon>
        <taxon>Bryobacterales</taxon>
        <taxon>Solibacteraceae</taxon>
        <taxon>Candidatus Solibacter</taxon>
    </lineage>
</organism>
<evidence type="ECO:0000256" key="1">
    <source>
        <dbReference type="ARBA" id="ARBA00001946"/>
    </source>
</evidence>
<dbReference type="eggNOG" id="COG4948">
    <property type="taxonomic scope" value="Bacteria"/>
</dbReference>
<dbReference type="KEGG" id="sus:Acid_6353"/>
<dbReference type="GO" id="GO:0000287">
    <property type="term" value="F:magnesium ion binding"/>
    <property type="evidence" value="ECO:0007669"/>
    <property type="project" value="TreeGrafter"/>
</dbReference>
<keyword evidence="2" id="KW-0479">Metal-binding</keyword>
<dbReference type="InterPro" id="IPR029017">
    <property type="entry name" value="Enolase-like_N"/>
</dbReference>
<evidence type="ECO:0000313" key="6">
    <source>
        <dbReference type="EMBL" id="ABJ87279.1"/>
    </source>
</evidence>
<dbReference type="GO" id="GO:0016836">
    <property type="term" value="F:hydro-lyase activity"/>
    <property type="evidence" value="ECO:0007669"/>
    <property type="project" value="TreeGrafter"/>
</dbReference>
<dbReference type="SUPFAM" id="SSF51604">
    <property type="entry name" value="Enolase C-terminal domain-like"/>
    <property type="match status" value="1"/>
</dbReference>
<evidence type="ECO:0000256" key="4">
    <source>
        <dbReference type="SAM" id="SignalP"/>
    </source>
</evidence>
<dbReference type="GO" id="GO:0016052">
    <property type="term" value="P:carbohydrate catabolic process"/>
    <property type="evidence" value="ECO:0007669"/>
    <property type="project" value="TreeGrafter"/>
</dbReference>
<dbReference type="SUPFAM" id="SSF54826">
    <property type="entry name" value="Enolase N-terminal domain-like"/>
    <property type="match status" value="1"/>
</dbReference>
<dbReference type="InterPro" id="IPR036849">
    <property type="entry name" value="Enolase-like_C_sf"/>
</dbReference>
<evidence type="ECO:0000259" key="5">
    <source>
        <dbReference type="SMART" id="SM00922"/>
    </source>
</evidence>
<feature type="signal peptide" evidence="4">
    <location>
        <begin position="1"/>
        <end position="20"/>
    </location>
</feature>
<dbReference type="InParanoid" id="Q01SU1"/>
<evidence type="ECO:0000256" key="2">
    <source>
        <dbReference type="ARBA" id="ARBA00022723"/>
    </source>
</evidence>
<accession>Q01SU1</accession>
<name>Q01SU1_SOLUE</name>
<keyword evidence="4" id="KW-0732">Signal</keyword>
<dbReference type="CDD" id="cd03316">
    <property type="entry name" value="MR_like"/>
    <property type="match status" value="1"/>
</dbReference>
<dbReference type="PANTHER" id="PTHR13794:SF58">
    <property type="entry name" value="MITOCHONDRIAL ENOLASE SUPERFAMILY MEMBER 1"/>
    <property type="match status" value="1"/>
</dbReference>
<keyword evidence="3" id="KW-0460">Magnesium</keyword>
<dbReference type="OrthoDB" id="9775391at2"/>
<reference evidence="6" key="1">
    <citation type="submission" date="2006-10" db="EMBL/GenBank/DDBJ databases">
        <title>Complete sequence of Solibacter usitatus Ellin6076.</title>
        <authorList>
            <consortium name="US DOE Joint Genome Institute"/>
            <person name="Copeland A."/>
            <person name="Lucas S."/>
            <person name="Lapidus A."/>
            <person name="Barry K."/>
            <person name="Detter J.C."/>
            <person name="Glavina del Rio T."/>
            <person name="Hammon N."/>
            <person name="Israni S."/>
            <person name="Dalin E."/>
            <person name="Tice H."/>
            <person name="Pitluck S."/>
            <person name="Thompson L.S."/>
            <person name="Brettin T."/>
            <person name="Bruce D."/>
            <person name="Han C."/>
            <person name="Tapia R."/>
            <person name="Gilna P."/>
            <person name="Schmutz J."/>
            <person name="Larimer F."/>
            <person name="Land M."/>
            <person name="Hauser L."/>
            <person name="Kyrpides N."/>
            <person name="Mikhailova N."/>
            <person name="Janssen P.H."/>
            <person name="Kuske C.R."/>
            <person name="Richardson P."/>
        </authorList>
    </citation>
    <scope>NUCLEOTIDE SEQUENCE</scope>
    <source>
        <strain evidence="6">Ellin6076</strain>
    </source>
</reference>
<dbReference type="InterPro" id="IPR013341">
    <property type="entry name" value="Mandelate_racemase_N_dom"/>
</dbReference>
<gene>
    <name evidence="6" type="ordered locus">Acid_6353</name>
</gene>
<sequence length="382" mass="42011" precursor="true">MNRRQLLCGAAVLPAFSAAAAQQKQIKITGVETDVLKQPPGTPIYDAIHRLSVDSGSVVLRLRTDAGITGWASVSFGMIAGGPRVVETILQQEVKPVLLGQDPAFPRRIRAELWKALEYNGVGGVVQFAIAAVDIAVWDILGKSAGLPVYKMLGAYRDRMPVYSMCGWYYDNDEDLSRYKRSLTQAMEQGYHAVKIKVGRGPVEEDVRRIKLALDVVGKGNRVMVDANQVFNRNDALRRGRVYQEMGCFWYEEPLPPQEMEGYAELARELDIRIATGENLATKYAFADLIARRGADVVQPDNRRAGGVTEWMEIAAIADGYGLELASHGGSATNLNMLLAMPNAIYMETSGARKLVNGEMTAPEEPGMSSEVPDADIRRFKV</sequence>
<dbReference type="Pfam" id="PF13378">
    <property type="entry name" value="MR_MLE_C"/>
    <property type="match status" value="1"/>
</dbReference>
<dbReference type="PANTHER" id="PTHR13794">
    <property type="entry name" value="ENOLASE SUPERFAMILY, MANDELATE RACEMASE"/>
    <property type="match status" value="1"/>
</dbReference>
<feature type="domain" description="Mandelate racemase/muconate lactonizing enzyme C-terminal" evidence="5">
    <location>
        <begin position="176"/>
        <end position="273"/>
    </location>
</feature>
<evidence type="ECO:0000256" key="3">
    <source>
        <dbReference type="ARBA" id="ARBA00022842"/>
    </source>
</evidence>
<dbReference type="InterPro" id="IPR029065">
    <property type="entry name" value="Enolase_C-like"/>
</dbReference>
<feature type="chain" id="PRO_5004162586" evidence="4">
    <location>
        <begin position="21"/>
        <end position="382"/>
    </location>
</feature>
<dbReference type="EMBL" id="CP000473">
    <property type="protein sequence ID" value="ABJ87279.1"/>
    <property type="molecule type" value="Genomic_DNA"/>
</dbReference>
<protein>
    <submittedName>
        <fullName evidence="6">Mandelate racemase/muconate lactonizing enzyme, N-terminal domain protein</fullName>
    </submittedName>
</protein>
<dbReference type="SFLD" id="SFLDG00179">
    <property type="entry name" value="mandelate_racemase"/>
    <property type="match status" value="1"/>
</dbReference>
<dbReference type="AlphaFoldDB" id="Q01SU1"/>
<comment type="cofactor">
    <cofactor evidence="1">
        <name>Mg(2+)</name>
        <dbReference type="ChEBI" id="CHEBI:18420"/>
    </cofactor>
</comment>
<dbReference type="SMART" id="SM00922">
    <property type="entry name" value="MR_MLE"/>
    <property type="match status" value="1"/>
</dbReference>
<dbReference type="InterPro" id="IPR013342">
    <property type="entry name" value="Mandelate_racemase_C"/>
</dbReference>
<dbReference type="InterPro" id="IPR046945">
    <property type="entry name" value="RHMD-like"/>
</dbReference>
<proteinExistence type="predicted"/>